<comment type="subunit">
    <text evidence="10">Monomer.</text>
</comment>
<dbReference type="Pfam" id="PF01715">
    <property type="entry name" value="IPPT"/>
    <property type="match status" value="1"/>
</dbReference>
<dbReference type="Gene3D" id="1.10.20.140">
    <property type="match status" value="1"/>
</dbReference>
<dbReference type="HAMAP" id="MF_00185">
    <property type="entry name" value="IPP_trans"/>
    <property type="match status" value="1"/>
</dbReference>
<dbReference type="Gene3D" id="3.40.50.300">
    <property type="entry name" value="P-loop containing nucleotide triphosphate hydrolases"/>
    <property type="match status" value="1"/>
</dbReference>
<feature type="region of interest" description="Interaction with substrate tRNA" evidence="10">
    <location>
        <begin position="36"/>
        <end position="39"/>
    </location>
</feature>
<dbReference type="STRING" id="1802624.A2982_01375"/>
<comment type="function">
    <text evidence="2 10 12">Catalyzes the transfer of a dimethylallyl group onto the adenine at position 37 in tRNAs that read codons beginning with uridine, leading to the formation of N6-(dimethylallyl)adenosine (i(6)A).</text>
</comment>
<comment type="caution">
    <text evidence="10">Lacks conserved residue(s) required for the propagation of feature annotation.</text>
</comment>
<gene>
    <name evidence="10" type="primary">miaA</name>
    <name evidence="14" type="ORF">A2982_01375</name>
</gene>
<evidence type="ECO:0000256" key="3">
    <source>
        <dbReference type="ARBA" id="ARBA00005842"/>
    </source>
</evidence>
<evidence type="ECO:0000256" key="13">
    <source>
        <dbReference type="RuleBase" id="RU003785"/>
    </source>
</evidence>
<evidence type="ECO:0000256" key="11">
    <source>
        <dbReference type="RuleBase" id="RU003783"/>
    </source>
</evidence>
<accession>A0A1F4V4V4</accession>
<feature type="site" description="Interaction with substrate tRNA" evidence="10">
    <location>
        <position position="138"/>
    </location>
</feature>
<evidence type="ECO:0000256" key="9">
    <source>
        <dbReference type="ARBA" id="ARBA00049563"/>
    </source>
</evidence>
<evidence type="ECO:0000256" key="1">
    <source>
        <dbReference type="ARBA" id="ARBA00001946"/>
    </source>
</evidence>
<dbReference type="InterPro" id="IPR039657">
    <property type="entry name" value="Dimethylallyltransferase"/>
</dbReference>
<evidence type="ECO:0000256" key="8">
    <source>
        <dbReference type="ARBA" id="ARBA00022842"/>
    </source>
</evidence>
<comment type="catalytic activity">
    <reaction evidence="9 10 11">
        <text>adenosine(37) in tRNA + dimethylallyl diphosphate = N(6)-dimethylallyladenosine(37) in tRNA + diphosphate</text>
        <dbReference type="Rhea" id="RHEA:26482"/>
        <dbReference type="Rhea" id="RHEA-COMP:10162"/>
        <dbReference type="Rhea" id="RHEA-COMP:10375"/>
        <dbReference type="ChEBI" id="CHEBI:33019"/>
        <dbReference type="ChEBI" id="CHEBI:57623"/>
        <dbReference type="ChEBI" id="CHEBI:74411"/>
        <dbReference type="ChEBI" id="CHEBI:74415"/>
        <dbReference type="EC" id="2.5.1.75"/>
    </reaction>
</comment>
<evidence type="ECO:0000256" key="12">
    <source>
        <dbReference type="RuleBase" id="RU003784"/>
    </source>
</evidence>
<evidence type="ECO:0000256" key="2">
    <source>
        <dbReference type="ARBA" id="ARBA00003213"/>
    </source>
</evidence>
<proteinExistence type="inferred from homology"/>
<evidence type="ECO:0000256" key="4">
    <source>
        <dbReference type="ARBA" id="ARBA00022679"/>
    </source>
</evidence>
<keyword evidence="6 10" id="KW-0547">Nucleotide-binding</keyword>
<keyword evidence="7 10" id="KW-0067">ATP-binding</keyword>
<dbReference type="GO" id="GO:0005524">
    <property type="term" value="F:ATP binding"/>
    <property type="evidence" value="ECO:0007669"/>
    <property type="project" value="UniProtKB-UniRule"/>
</dbReference>
<evidence type="ECO:0000313" key="15">
    <source>
        <dbReference type="Proteomes" id="UP000178771"/>
    </source>
</evidence>
<keyword evidence="8 10" id="KW-0460">Magnesium</keyword>
<name>A0A1F4V4V4_UNCKA</name>
<evidence type="ECO:0000256" key="5">
    <source>
        <dbReference type="ARBA" id="ARBA00022694"/>
    </source>
</evidence>
<dbReference type="PANTHER" id="PTHR11088">
    <property type="entry name" value="TRNA DIMETHYLALLYLTRANSFERASE"/>
    <property type="match status" value="1"/>
</dbReference>
<feature type="binding site" evidence="10">
    <location>
        <begin position="11"/>
        <end position="18"/>
    </location>
    <ligand>
        <name>ATP</name>
        <dbReference type="ChEBI" id="CHEBI:30616"/>
    </ligand>
</feature>
<protein>
    <recommendedName>
        <fullName evidence="10">tRNA dimethylallyltransferase</fullName>
        <ecNumber evidence="10">2.5.1.75</ecNumber>
    </recommendedName>
    <alternativeName>
        <fullName evidence="10">Dimethylallyl diphosphate:tRNA dimethylallyltransferase</fullName>
        <shortName evidence="10">DMAPP:tRNA dimethylallyltransferase</shortName>
        <shortName evidence="10">DMATase</shortName>
    </alternativeName>
    <alternativeName>
        <fullName evidence="10">Isopentenyl-diphosphate:tRNA isopentenyltransferase</fullName>
        <shortName evidence="10">IPP transferase</shortName>
        <shortName evidence="10">IPPT</shortName>
        <shortName evidence="10">IPTase</shortName>
    </alternativeName>
</protein>
<dbReference type="EC" id="2.5.1.75" evidence="10"/>
<comment type="cofactor">
    <cofactor evidence="1 10">
        <name>Mg(2+)</name>
        <dbReference type="ChEBI" id="CHEBI:18420"/>
    </cofactor>
</comment>
<evidence type="ECO:0000313" key="14">
    <source>
        <dbReference type="EMBL" id="OGC52126.1"/>
    </source>
</evidence>
<evidence type="ECO:0000256" key="10">
    <source>
        <dbReference type="HAMAP-Rule" id="MF_00185"/>
    </source>
</evidence>
<reference evidence="14 15" key="1">
    <citation type="journal article" date="2016" name="Nat. Commun.">
        <title>Thousands of microbial genomes shed light on interconnected biogeochemical processes in an aquifer system.</title>
        <authorList>
            <person name="Anantharaman K."/>
            <person name="Brown C.T."/>
            <person name="Hug L.A."/>
            <person name="Sharon I."/>
            <person name="Castelle C.J."/>
            <person name="Probst A.J."/>
            <person name="Thomas B.C."/>
            <person name="Singh A."/>
            <person name="Wilkins M.J."/>
            <person name="Karaoz U."/>
            <person name="Brodie E.L."/>
            <person name="Williams K.H."/>
            <person name="Hubbard S.S."/>
            <person name="Banfield J.F."/>
        </authorList>
    </citation>
    <scope>NUCLEOTIDE SEQUENCE [LARGE SCALE GENOMIC DNA]</scope>
</reference>
<dbReference type="InterPro" id="IPR018022">
    <property type="entry name" value="IPT"/>
</dbReference>
<dbReference type="PANTHER" id="PTHR11088:SF60">
    <property type="entry name" value="TRNA DIMETHYLALLYLTRANSFERASE"/>
    <property type="match status" value="1"/>
</dbReference>
<keyword evidence="4 10" id="KW-0808">Transferase</keyword>
<comment type="caution">
    <text evidence="14">The sequence shown here is derived from an EMBL/GenBank/DDBJ whole genome shotgun (WGS) entry which is preliminary data.</text>
</comment>
<dbReference type="EMBL" id="MEVH01000005">
    <property type="protein sequence ID" value="OGC52126.1"/>
    <property type="molecule type" value="Genomic_DNA"/>
</dbReference>
<evidence type="ECO:0000256" key="6">
    <source>
        <dbReference type="ARBA" id="ARBA00022741"/>
    </source>
</evidence>
<comment type="similarity">
    <text evidence="3 10 13">Belongs to the IPP transferase family.</text>
</comment>
<dbReference type="Proteomes" id="UP000178771">
    <property type="component" value="Unassembled WGS sequence"/>
</dbReference>
<evidence type="ECO:0000256" key="7">
    <source>
        <dbReference type="ARBA" id="ARBA00022840"/>
    </source>
</evidence>
<dbReference type="NCBIfam" id="TIGR00174">
    <property type="entry name" value="miaA"/>
    <property type="match status" value="1"/>
</dbReference>
<sequence>MEGVIVIVILGPTGTGKTSLALEICKSTGAEIISADSRQVYKHMDIGTGKIPGDADSSKIVWHDGYCEIDKVKIWGYDLVNPDQYFSAYDFADFAFNKIQDLKREGKKIVIAGGTGFYIDVLAGRRKLSGTKPDAERRKALETTPTKNLLDKLKLLNSERYEIIDKNNRRRIVRALEVELGDSHDTPSHWKLTGEKFRFIGLSTNRSALYEKADKWVESIWQNGLIEEVRKLMADYPDSDKLDGFVYKSAVSYINGEVEKSEAISRSKYDIHAYIRRQQTWFKANHEIKWFDISHKNWRSEAENYAY</sequence>
<dbReference type="AlphaFoldDB" id="A0A1F4V4V4"/>
<keyword evidence="5 10" id="KW-0819">tRNA processing</keyword>
<feature type="site" description="Interaction with substrate tRNA" evidence="10">
    <location>
        <position position="115"/>
    </location>
</feature>
<dbReference type="InterPro" id="IPR027417">
    <property type="entry name" value="P-loop_NTPase"/>
</dbReference>
<organism evidence="14 15">
    <name type="scientific">candidate division WWE3 bacterium RIFCSPLOWO2_01_FULL_39_13</name>
    <dbReference type="NCBI Taxonomy" id="1802624"/>
    <lineage>
        <taxon>Bacteria</taxon>
        <taxon>Katanobacteria</taxon>
    </lineage>
</organism>
<dbReference type="GO" id="GO:0006400">
    <property type="term" value="P:tRNA modification"/>
    <property type="evidence" value="ECO:0007669"/>
    <property type="project" value="TreeGrafter"/>
</dbReference>
<dbReference type="SUPFAM" id="SSF52540">
    <property type="entry name" value="P-loop containing nucleoside triphosphate hydrolases"/>
    <property type="match status" value="1"/>
</dbReference>
<feature type="binding site" evidence="10">
    <location>
        <begin position="13"/>
        <end position="18"/>
    </location>
    <ligand>
        <name>substrate</name>
    </ligand>
</feature>
<dbReference type="GO" id="GO:0052381">
    <property type="term" value="F:tRNA dimethylallyltransferase activity"/>
    <property type="evidence" value="ECO:0007669"/>
    <property type="project" value="UniProtKB-UniRule"/>
</dbReference>